<dbReference type="InterPro" id="IPR005055">
    <property type="entry name" value="A10/PebIII"/>
</dbReference>
<dbReference type="Pfam" id="PF03392">
    <property type="entry name" value="OS-D"/>
    <property type="match status" value="1"/>
</dbReference>
<dbReference type="Gene3D" id="1.10.2080.10">
    <property type="entry name" value="Insect odorant-binding protein A10/Ejaculatory bulb-specific protein 3"/>
    <property type="match status" value="1"/>
</dbReference>
<dbReference type="InterPro" id="IPR036682">
    <property type="entry name" value="OS_D_A10/PebIII_sf"/>
</dbReference>
<dbReference type="VEuPathDB" id="VectorBase:RPRC000470"/>
<dbReference type="EnsemblMetazoa" id="RPRC000470-RA">
    <property type="protein sequence ID" value="RPRC000470-PA"/>
    <property type="gene ID" value="RPRC000470"/>
</dbReference>
<reference evidence="1" key="1">
    <citation type="submission" date="2015-05" db="UniProtKB">
        <authorList>
            <consortium name="EnsemblMetazoa"/>
        </authorList>
    </citation>
    <scope>IDENTIFICATION</scope>
</reference>
<dbReference type="FunCoup" id="T1H8X1">
    <property type="interactions" value="24"/>
</dbReference>
<proteinExistence type="predicted"/>
<dbReference type="PANTHER" id="PTHR11257">
    <property type="entry name" value="CHEMOSENSORY PROTEIN-RELATED"/>
    <property type="match status" value="1"/>
</dbReference>
<dbReference type="RefSeq" id="XP_073993526.1">
    <property type="nucleotide sequence ID" value="XM_074137425.1"/>
</dbReference>
<dbReference type="GeneID" id="141458871"/>
<dbReference type="OMA" id="GRNCRSC"/>
<keyword evidence="2" id="KW-1185">Reference proteome</keyword>
<evidence type="ECO:0008006" key="3">
    <source>
        <dbReference type="Google" id="ProtNLM"/>
    </source>
</evidence>
<accession>T1H8X1</accession>
<dbReference type="SUPFAM" id="SSF100910">
    <property type="entry name" value="Chemosensory protein Csp2"/>
    <property type="match status" value="1"/>
</dbReference>
<sequence length="109" mass="11925">MRVPIILTLGVVSVLIGQSLAQQSILNGQNVNALLADSGFIRKQINCVLSKGPCDITGNQLKLAIPEVVGRNCRSCTKQQAASARKVINFIRTRYPTEWSQIQARYGRG</sequence>
<organism evidence="1 2">
    <name type="scientific">Rhodnius prolixus</name>
    <name type="common">Triatomid bug</name>
    <dbReference type="NCBI Taxonomy" id="13249"/>
    <lineage>
        <taxon>Eukaryota</taxon>
        <taxon>Metazoa</taxon>
        <taxon>Ecdysozoa</taxon>
        <taxon>Arthropoda</taxon>
        <taxon>Hexapoda</taxon>
        <taxon>Insecta</taxon>
        <taxon>Pterygota</taxon>
        <taxon>Neoptera</taxon>
        <taxon>Paraneoptera</taxon>
        <taxon>Hemiptera</taxon>
        <taxon>Heteroptera</taxon>
        <taxon>Panheteroptera</taxon>
        <taxon>Cimicomorpha</taxon>
        <taxon>Reduviidae</taxon>
        <taxon>Triatominae</taxon>
        <taxon>Rhodnius</taxon>
    </lineage>
</organism>
<protein>
    <recommendedName>
        <fullName evidence="3">Insect pheromone-binding family</fullName>
    </recommendedName>
</protein>
<dbReference type="Proteomes" id="UP000015103">
    <property type="component" value="Unassembled WGS sequence"/>
</dbReference>
<dbReference type="HOGENOM" id="CLU_126727_3_1_1"/>
<dbReference type="InParanoid" id="T1H8X1"/>
<evidence type="ECO:0000313" key="1">
    <source>
        <dbReference type="EnsemblMetazoa" id="RPRC000470-PA"/>
    </source>
</evidence>
<name>T1H8X1_RHOPR</name>
<dbReference type="EMBL" id="ACPB03015200">
    <property type="status" value="NOT_ANNOTATED_CDS"/>
    <property type="molecule type" value="Genomic_DNA"/>
</dbReference>
<evidence type="ECO:0000313" key="2">
    <source>
        <dbReference type="Proteomes" id="UP000015103"/>
    </source>
</evidence>
<dbReference type="eggNOG" id="ENOG502TCT2">
    <property type="taxonomic scope" value="Eukaryota"/>
</dbReference>
<dbReference type="PANTHER" id="PTHR11257:SF8">
    <property type="entry name" value="GEO08457P1"/>
    <property type="match status" value="1"/>
</dbReference>
<dbReference type="AlphaFoldDB" id="T1H8X1"/>